<dbReference type="InterPro" id="IPR041698">
    <property type="entry name" value="Methyltransf_25"/>
</dbReference>
<keyword evidence="3" id="KW-1185">Reference proteome</keyword>
<dbReference type="GO" id="GO:0008168">
    <property type="term" value="F:methyltransferase activity"/>
    <property type="evidence" value="ECO:0007669"/>
    <property type="project" value="TreeGrafter"/>
</dbReference>
<accession>A0A162WNN4</accession>
<dbReference type="Proteomes" id="UP000077315">
    <property type="component" value="Unassembled WGS sequence"/>
</dbReference>
<dbReference type="CDD" id="cd02440">
    <property type="entry name" value="AdoMet_MTases"/>
    <property type="match status" value="1"/>
</dbReference>
<sequence>MQTQGIEYDSERVGFRWEGGRRLADQEDVAYLLPSDKGEVDRLQMNHILAKMMLKGLFKSPIHDKLEKGIKVLDIGCGPGWWTLEMARLYPKSEFVAIDMADVFVMDNKPPNVTFQISNAASGLMFEDNTFDFVFQRYLVMGFTIEQYKQSIKEIKRILKPEGIIEVLELVIDYIDAGPAFQQIGTWITQAMEARNLDCFIADHISTYFQEEGLVKIKDINYSIPIGRWGGEFGDRFLAIQRMALPAIKVMVTELTSATGEEYEATMTQAFDETTSHQTSTRFRLIHGMSARTIKGSVLRCDTEVRLVTCILKIRQQPAAYIICKDMH</sequence>
<proteinExistence type="predicted"/>
<dbReference type="SUPFAM" id="SSF53335">
    <property type="entry name" value="S-adenosyl-L-methionine-dependent methyltransferases"/>
    <property type="match status" value="1"/>
</dbReference>
<evidence type="ECO:0000313" key="2">
    <source>
        <dbReference type="EMBL" id="OAD69325.1"/>
    </source>
</evidence>
<dbReference type="FunCoup" id="A0A162WNN4">
    <property type="interactions" value="3"/>
</dbReference>
<dbReference type="InterPro" id="IPR029063">
    <property type="entry name" value="SAM-dependent_MTases_sf"/>
</dbReference>
<name>A0A162WNN4_PHYB8</name>
<protein>
    <recommendedName>
        <fullName evidence="1">Methyltransferase domain-containing protein</fullName>
    </recommendedName>
</protein>
<organism evidence="2 3">
    <name type="scientific">Phycomyces blakesleeanus (strain ATCC 8743b / DSM 1359 / FGSC 10004 / NBRC 33097 / NRRL 1555)</name>
    <dbReference type="NCBI Taxonomy" id="763407"/>
    <lineage>
        <taxon>Eukaryota</taxon>
        <taxon>Fungi</taxon>
        <taxon>Fungi incertae sedis</taxon>
        <taxon>Mucoromycota</taxon>
        <taxon>Mucoromycotina</taxon>
        <taxon>Mucoromycetes</taxon>
        <taxon>Mucorales</taxon>
        <taxon>Phycomycetaceae</taxon>
        <taxon>Phycomyces</taxon>
    </lineage>
</organism>
<dbReference type="RefSeq" id="XP_018287365.1">
    <property type="nucleotide sequence ID" value="XM_018441678.1"/>
</dbReference>
<dbReference type="OrthoDB" id="2013972at2759"/>
<reference evidence="3" key="1">
    <citation type="submission" date="2015-06" db="EMBL/GenBank/DDBJ databases">
        <title>Expansion of signal transduction pathways in fungi by whole-genome duplication.</title>
        <authorList>
            <consortium name="DOE Joint Genome Institute"/>
            <person name="Corrochano L.M."/>
            <person name="Kuo A."/>
            <person name="Marcet-Houben M."/>
            <person name="Polaino S."/>
            <person name="Salamov A."/>
            <person name="Villalobos J.M."/>
            <person name="Alvarez M.I."/>
            <person name="Avalos J."/>
            <person name="Benito E.P."/>
            <person name="Benoit I."/>
            <person name="Burger G."/>
            <person name="Camino L.P."/>
            <person name="Canovas D."/>
            <person name="Cerda-Olmedo E."/>
            <person name="Cheng J.-F."/>
            <person name="Dominguez A."/>
            <person name="Elias M."/>
            <person name="Eslava A.P."/>
            <person name="Glaser F."/>
            <person name="Grimwood J."/>
            <person name="Gutierrez G."/>
            <person name="Heitman J."/>
            <person name="Henrissat B."/>
            <person name="Iturriaga E.A."/>
            <person name="Lang B.F."/>
            <person name="Lavin J.L."/>
            <person name="Lee S."/>
            <person name="Li W."/>
            <person name="Lindquist E."/>
            <person name="Lopez-Garcia S."/>
            <person name="Luque E.M."/>
            <person name="Marcos A.T."/>
            <person name="Martin J."/>
            <person name="McCluskey K."/>
            <person name="Medina H.R."/>
            <person name="Miralles-Duran A."/>
            <person name="Miyazaki A."/>
            <person name="Munoz-Torres E."/>
            <person name="Oguiza J.A."/>
            <person name="Ohm R."/>
            <person name="Olmedo M."/>
            <person name="Orejas M."/>
            <person name="Ortiz-Castellanos L."/>
            <person name="Pisabarro A.G."/>
            <person name="Rodriguez-Romero J."/>
            <person name="Ruiz-Herrera J."/>
            <person name="Ruiz-Vazquez R."/>
            <person name="Sanz C."/>
            <person name="Schackwitz W."/>
            <person name="Schmutz J."/>
            <person name="Shahriari M."/>
            <person name="Shelest E."/>
            <person name="Silva-Franco F."/>
            <person name="Soanes D."/>
            <person name="Syed K."/>
            <person name="Tagua V.G."/>
            <person name="Talbot N.J."/>
            <person name="Thon M."/>
            <person name="De vries R.P."/>
            <person name="Wiebenga A."/>
            <person name="Yadav J.S."/>
            <person name="Braun E.L."/>
            <person name="Baker S."/>
            <person name="Garre V."/>
            <person name="Horwitz B."/>
            <person name="Torres-Martinez S."/>
            <person name="Idnurm A."/>
            <person name="Herrera-Estrella A."/>
            <person name="Gabaldon T."/>
            <person name="Grigoriev I.V."/>
        </authorList>
    </citation>
    <scope>NUCLEOTIDE SEQUENCE [LARGE SCALE GENOMIC DNA]</scope>
    <source>
        <strain evidence="3">NRRL 1555(-)</strain>
    </source>
</reference>
<gene>
    <name evidence="2" type="ORF">PHYBLDRAFT_66708</name>
</gene>
<dbReference type="AlphaFoldDB" id="A0A162WNN4"/>
<dbReference type="GeneID" id="29002584"/>
<dbReference type="Gene3D" id="3.40.50.150">
    <property type="entry name" value="Vaccinia Virus protein VP39"/>
    <property type="match status" value="1"/>
</dbReference>
<dbReference type="PANTHER" id="PTHR43591:SF24">
    <property type="entry name" value="2-METHOXY-6-POLYPRENYL-1,4-BENZOQUINOL METHYLASE, MITOCHONDRIAL"/>
    <property type="match status" value="1"/>
</dbReference>
<feature type="domain" description="Methyltransferase" evidence="1">
    <location>
        <begin position="72"/>
        <end position="163"/>
    </location>
</feature>
<dbReference type="Pfam" id="PF13649">
    <property type="entry name" value="Methyltransf_25"/>
    <property type="match status" value="1"/>
</dbReference>
<dbReference type="VEuPathDB" id="FungiDB:PHYBLDRAFT_66708"/>
<evidence type="ECO:0000313" key="3">
    <source>
        <dbReference type="Proteomes" id="UP000077315"/>
    </source>
</evidence>
<dbReference type="PANTHER" id="PTHR43591">
    <property type="entry name" value="METHYLTRANSFERASE"/>
    <property type="match status" value="1"/>
</dbReference>
<evidence type="ECO:0000259" key="1">
    <source>
        <dbReference type="Pfam" id="PF13649"/>
    </source>
</evidence>
<dbReference type="EMBL" id="KV440992">
    <property type="protein sequence ID" value="OAD69325.1"/>
    <property type="molecule type" value="Genomic_DNA"/>
</dbReference>
<dbReference type="InParanoid" id="A0A162WNN4"/>
<dbReference type="STRING" id="763407.A0A162WNN4"/>